<sequence>MKNTLFLSGLMALCCGAGMAATVAIDLNGEAAEGASLTANLKLSGFGDVNSGDVITAQKVVTW</sequence>
<dbReference type="AlphaFoldDB" id="A0AAP8NQ00"/>
<evidence type="ECO:0000313" key="3">
    <source>
        <dbReference type="Proteomes" id="UP000235914"/>
    </source>
</evidence>
<proteinExistence type="predicted"/>
<evidence type="ECO:0000313" key="2">
    <source>
        <dbReference type="EMBL" id="PNC58048.1"/>
    </source>
</evidence>
<evidence type="ECO:0000256" key="1">
    <source>
        <dbReference type="SAM" id="SignalP"/>
    </source>
</evidence>
<feature type="signal peptide" evidence="1">
    <location>
        <begin position="1"/>
        <end position="20"/>
    </location>
</feature>
<organism evidence="2 3">
    <name type="scientific">Akkermansia muciniphila</name>
    <dbReference type="NCBI Taxonomy" id="239935"/>
    <lineage>
        <taxon>Bacteria</taxon>
        <taxon>Pseudomonadati</taxon>
        <taxon>Verrucomicrobiota</taxon>
        <taxon>Verrucomicrobiia</taxon>
        <taxon>Verrucomicrobiales</taxon>
        <taxon>Akkermansiaceae</taxon>
        <taxon>Akkermansia</taxon>
    </lineage>
</organism>
<gene>
    <name evidence="2" type="ORF">CXU09_03070</name>
</gene>
<comment type="caution">
    <text evidence="2">The sequence shown here is derived from an EMBL/GenBank/DDBJ whole genome shotgun (WGS) entry which is preliminary data.</text>
</comment>
<feature type="chain" id="PRO_5043056465" evidence="1">
    <location>
        <begin position="21"/>
        <end position="63"/>
    </location>
</feature>
<dbReference type="Proteomes" id="UP000235914">
    <property type="component" value="Unassembled WGS sequence"/>
</dbReference>
<dbReference type="EMBL" id="PJKN01000001">
    <property type="protein sequence ID" value="PNC58048.1"/>
    <property type="molecule type" value="Genomic_DNA"/>
</dbReference>
<accession>A0AAP8NQ00</accession>
<protein>
    <submittedName>
        <fullName evidence="2">Uncharacterized protein</fullName>
    </submittedName>
</protein>
<name>A0AAP8NQ00_9BACT</name>
<reference evidence="2 3" key="1">
    <citation type="journal article" date="2017" name="BMC Genomics">
        <title>Genome sequencing of 39 Akkermansia muciniphila isolates reveals its population structure, genomic and functional diverisity, and global distribution in mammalian gut microbiotas.</title>
        <authorList>
            <person name="Guo X."/>
            <person name="Li S."/>
            <person name="Zhang J."/>
            <person name="Wu F."/>
            <person name="Li X."/>
            <person name="Wu D."/>
            <person name="Zhang M."/>
            <person name="Ou Z."/>
            <person name="Jie Z."/>
            <person name="Yan Q."/>
            <person name="Li P."/>
            <person name="Yi J."/>
            <person name="Peng Y."/>
        </authorList>
    </citation>
    <scope>NUCLEOTIDE SEQUENCE [LARGE SCALE GENOMIC DNA]</scope>
    <source>
        <strain evidence="2 3">GP43</strain>
    </source>
</reference>
<keyword evidence="1" id="KW-0732">Signal</keyword>